<gene>
    <name evidence="2" type="ORF">ACFP3U_31085</name>
</gene>
<dbReference type="EMBL" id="JBHSOF010000056">
    <property type="protein sequence ID" value="MFC5667400.1"/>
    <property type="molecule type" value="Genomic_DNA"/>
</dbReference>
<dbReference type="RefSeq" id="WP_380229071.1">
    <property type="nucleotide sequence ID" value="NZ_JBHSOF010000056.1"/>
</dbReference>
<comment type="caution">
    <text evidence="2">The sequence shown here is derived from an EMBL/GenBank/DDBJ whole genome shotgun (WGS) entry which is preliminary data.</text>
</comment>
<evidence type="ECO:0000313" key="3">
    <source>
        <dbReference type="Proteomes" id="UP001595975"/>
    </source>
</evidence>
<keyword evidence="3" id="KW-1185">Reference proteome</keyword>
<evidence type="ECO:0000256" key="1">
    <source>
        <dbReference type="SAM" id="MobiDB-lite"/>
    </source>
</evidence>
<sequence length="54" mass="5383">MAWGTGKGGSSGGGSGSNDGGQGKHGGKKDPSDSKTTADHQSGKVDNKHKKDEK</sequence>
<feature type="compositionally biased region" description="Gly residues" evidence="1">
    <location>
        <begin position="1"/>
        <end position="24"/>
    </location>
</feature>
<protein>
    <submittedName>
        <fullName evidence="2">Uncharacterized protein</fullName>
    </submittedName>
</protein>
<dbReference type="Proteomes" id="UP001595975">
    <property type="component" value="Unassembled WGS sequence"/>
</dbReference>
<reference evidence="3" key="1">
    <citation type="journal article" date="2019" name="Int. J. Syst. Evol. Microbiol.">
        <title>The Global Catalogue of Microorganisms (GCM) 10K type strain sequencing project: providing services to taxonomists for standard genome sequencing and annotation.</title>
        <authorList>
            <consortium name="The Broad Institute Genomics Platform"/>
            <consortium name="The Broad Institute Genome Sequencing Center for Infectious Disease"/>
            <person name="Wu L."/>
            <person name="Ma J."/>
        </authorList>
    </citation>
    <scope>NUCLEOTIDE SEQUENCE [LARGE SCALE GENOMIC DNA]</scope>
    <source>
        <strain evidence="3">CGMCC 4.1437</strain>
    </source>
</reference>
<name>A0ABW0XC47_9ACTN</name>
<evidence type="ECO:0000313" key="2">
    <source>
        <dbReference type="EMBL" id="MFC5667400.1"/>
    </source>
</evidence>
<feature type="region of interest" description="Disordered" evidence="1">
    <location>
        <begin position="1"/>
        <end position="54"/>
    </location>
</feature>
<feature type="compositionally biased region" description="Basic and acidic residues" evidence="1">
    <location>
        <begin position="28"/>
        <end position="54"/>
    </location>
</feature>
<accession>A0ABW0XC47</accession>
<organism evidence="2 3">
    <name type="scientific">Kitasatospora misakiensis</name>
    <dbReference type="NCBI Taxonomy" id="67330"/>
    <lineage>
        <taxon>Bacteria</taxon>
        <taxon>Bacillati</taxon>
        <taxon>Actinomycetota</taxon>
        <taxon>Actinomycetes</taxon>
        <taxon>Kitasatosporales</taxon>
        <taxon>Streptomycetaceae</taxon>
        <taxon>Kitasatospora</taxon>
    </lineage>
</organism>
<proteinExistence type="predicted"/>